<organism evidence="4">
    <name type="scientific">marine sediment metagenome</name>
    <dbReference type="NCBI Taxonomy" id="412755"/>
    <lineage>
        <taxon>unclassified sequences</taxon>
        <taxon>metagenomes</taxon>
        <taxon>ecological metagenomes</taxon>
    </lineage>
</organism>
<evidence type="ECO:0000256" key="1">
    <source>
        <dbReference type="SAM" id="Coils"/>
    </source>
</evidence>
<accession>A0A0F9U5U2</accession>
<dbReference type="PANTHER" id="PTHR18976">
    <property type="entry name" value="APOLIPOPROTEIN"/>
    <property type="match status" value="1"/>
</dbReference>
<sequence>ETGRTDVVNKLEKALTELKKKERSSQELAKSVSELSKAVGAKTRPAGRPTERMAPPVLFNKALKDMGTEFENIKKELGQKIVVAVDLETSEIKKVATEFGKKAAVEFISQIAFQKGTIADIMSGKAQKGQFLIKPPKGITTEEQFTKLIGNIGKVKPIAFEKLQKEGIEAAEAMKKLADVLKDAEVILGQNIKGFDIHVLEQHFEKAGIKIDSAIDKLIDTLDLARKAFPKRLSHSLSKFEEDFKLAGVEIKSFGEGLHDATFDLDVTSTLLKAVDGSTKELAAAEGDLASKLNSIQSVVESSTSDFEELQKAARESAAKIADGADSFSTHIKDASIAAEHTTKSLNKAVIEIEDLAKLRSNIQANIFKGGQVIGPRPTADPFAFKAPAGAAKEEKTAAIFGDLAKSLDKLQNNIINSLEKGMARGMQILKTEAGEAFQLATGGGEFELKIVNVKGLRQVIASEFQQFVPKGSTAGELIDTFKQAFVQAQLSSFRTPEAMADALYKEIGGLTSETAKEMGKSVSELFKGIKEKTTTPASILANQKDLNSLFSQVVLEARAEKRLMEDFVKRLAVPAISVGKQGLPAFKTKFGAERAVANFATINTGLERLAKEMQLLGAPAVELERMMREISKLPIRIPSGAEARTPVEEITAAKAEKLAATLVKRVIDLGGETAVKGGLSKAIATRRIERGTLTTEKAPEFIGATRSIKELLVEAGNLKVSFLDVAKAMDTISFENFYDMLDRLFQAGKTPLLEKQAATIGRFTSSMRDISSVVNDLVGLMPLIEPGRVKRTAVDVESLRVLTRPAAGELRPEQQQKHIIDAGLLWKDIVRRSEKLGQPGIFEGKEFLGKPLASSLDVSDAASSVVKQLDRANSNLKAIDKTMITMSTANLRATAPFKEFSSINRQLSNVANALKIGGGAGEIPSLVSGKERSLIESGKFGAGGFGLNVLTELRNTASTFEDQIVISGRLAKVFTEITQRLIKPAKVLLETGGRITEIEPGLQKVSPQARKRAEQGEEVFQKALGEVADQFQDILGVPQRYRGRADIAEIGKKIETVMREHRGKTAEVQSAALTEVFLNFFGRKFTTRFGTKGVSVTQPGGRALPKDIKSIADVAEFIRGGFKAGVKAGPGLGVAKIPKSMGELLSEIIEEEAPKLREVFSRDVLEFLQEQLEESGNKFIIDLFTDASKGLVTEQEAKKQRAIFEGAAAVFEKGFGAKLPTGAAGIREIKGSFQELFPKKELSELKPIEARISSRGIAKRGLMPEVLEAIVNNLIGTTAGVTTLSDDIKKGALLETKEARDSLREVMTELGFEPFKDLAGVIERIKFEKPNISQAELDKLLEYEKAVAVYTEVVNEFGERVQSLVAPKFLQIVEEPHIFKEATPGEIEKGVKGLKLDFQSFAAMAGVFGEGSTMMKELAASTALASDKGWELIRAFQMLDPRMKDARDTMLKSLRTVSVGDIRAFDAATGTVEELKGTIFDIGKFPTAFKLKLPSTKPGPIKYEDFFVPGPSVRDTYQEELLGTQAPTGTGRYLSNLVSAAKSVEELADAARMRGAGLSEEFQRKFASNIRAELTKTLTDTIKTFQKLEKASTPQNIEFMERTIEKFSGALSPTRPAAAVYQEGQEAGELPSFQAFAKRFKGQYSKIFGRLSDILIGANPESLKKEVDQINSALKAFREGATGDMPSRFRTPQIEVKAKRAGGFEPLLESFLRQTEKRAKAKTVFDVELEASNLDEFANNVGISIQQSIEEALQLRREALSKAKVRYFKELGKEVFGKKKGIEQVFFQRVTPAVTGKAISAIADKTEDLNNLLEELGKEYIIDLKIPGIEGITKSVRNLTELHGDFVEKAKKVGLPVLKPGEIGLPSEMLQKIQVRTGEKSEIALSLEELIKKEQDVFVQSVRFPFTGVSSIQPHIARIMEDMVKGPLGKFAIAVPGAPGFAKKEGQEGLIELTQTLDKLREFIGIKPLKELPEDTITLLKKREEEWAKGTEEGAVAAMKLTSAIESLLSVIQKATPTFTSMEQKLDFDGDALFVHTGQVQESRDEIKKHFEALGKDVTAVRTLFRSVFTAVKESDVAALSEMANIFSKKHPSTQGFEFLTKPFIREDVKNLNIKEVLGALFDKPEAARGFIEKQAIPDVAKRAGATAAQREEFIKLSRVSETGIPELGESADMVSKNMARLTEELVRRQLWEQKYADAISGQLFKIETGRTVEGISRLARISEIETGFGAGVAGTGKAFQPAPEFLKAFPKESISLGGDPVGEFAARVNEILRFVIQKGMDVKHAGVEAIGPQLLSRIGKSNISEFIGKSLDDAKKGIDKNWEELSDFNDEITNQMRLRLGALSTGELKKELQRFEPEAEVDVGREALMKRILSKVNIEATFEELFRMIQRAAIKGLTKNLQRQLEEAPLTPATVKLRRDVKAAGGVEQFAEIRIAKESISDTGIAISKHIVTNLQPLYKMRTSMETMATAADRTGIKIDPEQINLPAEGGDVFRRDLETARRAAATLSTAFAETGTVKAGGVHKFLVLTALQQRYKELEELQKLEKQAQGFAGAVTVPFSGILEANKLAAQVLREAGTPGEQPDPGKITEWLDQMTSAQKVAKTRIEEISRTAGLKPLIPEEEALIGAEFEEKQRGRIFGEVKGLLEREALVREEQIVPADIEQRAQEITDKVQKFAKFQLSTIEQLRRVSEIMATVPAQKEYLERAFPEIDFEKGAARTQTAEREAITSQEDRIKAIEEWHKRSFPTARTKELEQVAKSFTIPDTTAAVELKETTAGVADALTGAISESLIRRKRDALKHLESKAKGPELAKQVPLHEVFRASALKGGGAFGGGTQTEGILQEMLGLTKPSALLEVTGLRGTAVHRQKQKEFLERFPKAEIEVPIEDFGNRITGHLDVVYEEAGQKVVADIKTIYSTAQFDRLRQISEEIEKEQTTVQEKLRELKAADPTGYLEKNVIRRLEDYLSQVNVYLKGVEGAVGKIIVVSTFDPEKEFTIDIGAFDSALFDKDIKKVEKSRRIVSNILGSLSVTGGLPPDLLKEYPKIYKELAKKLESIGSEEFVKMLPTRPIGETPATSQEVLGRLTSKEEERFSRMSKEYLDLFQALGGAGEGERQLKFLFAKGGAAAGGAAGAPPIPPGGGGPGDGFDDEDEIKKKIEKIITRMQRGIKPESREIGALIKAIDDTQEAADAAKGKEGQEQIVANLEALIDSIERAIEQIGGDPELYREVATTLKDLDKAISSPSSVIRDFTRINISDIERINPSRPEAVHKNLRALYEAAIRINRLADSEEIQRFGPDIAELLIEAAEKGSSQDISSRISQAVSQLPPEKKGGIGKIWQFYKKAVSEYFLRRLDELKKTIDQESGAPEGRQAFIEYEQVIEKFLANIRGTVGKMSDIFTTAGPSGKKNQFVDEELARLTGIYRSPKQIEELIKQTTVTGTPFKPILDMFTADLDAANIEDIAAPLEKVNAAFSALIAPKGKVQGIDLKEILMDAELFGRFGEEAVEKWNFDRLVQGVTQLRAGLQSYNRLRISGFSGADYTEAVRVNVEETIKLLKQLEKAVVPSGGPGGSALGLINVPSSLDPETQALLHRRNLAQTQKFFKTTEAAGGPARGQAFSLKQKIVDPATKQVLKDTIIHFKNIGQTVDSTGRQIGLFTQRYDDMIESLQNRKGVGQAFRRVINWGIASRIVYGMVGALQDTVNTMADVETGISKLRQVMSPLNTNFEELTKSALTFAKDFGLPIRQVIDAMRVFAQQGLAQEEVVDRTRTSMLAANITTLSTTDATEAITAAMKVYRREGQGTIRFLDSWSEVSAKHAVTSATLADALKKSAAVASTAGITFDELNGIITGIGETSRQTGKEIGTSLRFMFRRLTSQKAPKELAKIGIPVISESRELRSGFDILGDLAGRWEELNNAQKLNIATAIGGRRHYNNLIILMDHWDDVLETLEDSVNSKGAAERRNMIVMQTYAKRLQQVRESLTELQVQFGKFALPVAKVMLTGLKGVIEVISNIPPGLKIAALGFSALFVLITKGSSLISSVVNRIKSFTGVFSDFGSEFMNQFKVGIFETFGKLPKVLNTIDTRGLTTIGKAGQGIQDFESVIGKAAFTLAQFGRGWNAVMSEIAATGTATSETISKAFGAAAGGLGGLAITTVAKNPALAGILEVAAQGAGASEGAFQKLGELFGVPAEALARWSQENTNFVKSVAPLAGSLLALIPITSKIGDGLKKLAFSADQYEDSIAPLRRKLGDEISDITELSRSYSKLDESIRKSNQAREPQAVERAIEREEYVSPVFALEKDFKKARDLANLMAKTNVDLIQSFDEFGNAILKPTGNLKENFNVLKSAKIEELAEAEVAALQKFAEELTNAGSASAKFRSELKKFVKEIPGIGPLLAEQIKVSPAQELKEARDALNRILEARDRFPMTTAFDELFSRYYQNLEGIRKRYDEFYNDFKRILSDLSTQGLTAEQIGGLLGAEGLERGFQLMVDVEPRLRKAADVGIVDWEDVLGIEILRRIHPEISIDYAAPFTKELLREAKVIQRSTEAFVGDIVLFDKEIEKQFDVAGDQGILKYREGLGYFVEVIDKELRSVRELPFDSVKNFVDSIFPATRVIEQLEVNLDILEESLTGAAAGMIGITDKEFKRTFNLGPRFFEQIPTTTLLQTPIGFDRQTGGFGPQQTKQDFPEIIREFFIAPQKELALLTETAKKRLAADRGLGKGVQEEIERLSTIIKNNAAVAQYMAVMVDLNKTMAESSRILQENLAVEKARTEHLVETAGLLAGIPEGFENLNLGIRDFFDLTAQQRVLLRERALPPERREFTQRATVIREEGIRRQSLTGELERVTKAIVHIQRIREQARGAGTIVPRDRLMSITEAVEVGGTAIDGLQLDAQRKTEGHTAATVERLDDMLSAMKDPKAQARTIGQIEKFSDQLSGDIVNLGATMPETLKHQFDRLAKLRQLHEKARNTQVVKAIDQAMTESSRKLIGTVGFRRAAEIIEPRKPLIPSPLDVVKSIGKTLGPSTDVFRHLPGEFNIGDLISRAMGGEGLREFTQRLKQSAEGATESQLRNAEIMNALRFALPGGIGLLTPATKPVSRFKGIVESPEFKNLSKLMNDQNKISVASSQTLTKLFAAYGAFNDIARRAARREERGYEVQIRMLRHQREGLTVKFKAGEIEKTDFVSQTRDINKQMIDLSKRMKEAGKTAETRATREAVGLIATATTTFARSAGFSEKALSALGKTAAGSIIAWHAWNALTGKEMPEAVKKATSSLKKMASSMADEGFVGKWIRKGLFTIGAVTGVGIGEAGRAGAAAADVEDMAKTQKNMFTEQEKDKIRKMKDLQANAEQVKQADDLLRNIKEDDTKKLSADEKIIDVNQSQLTTLLAIEENTRKGVEGSEKATEETKEGIKKEKKPIDSMTRTLRDKLDALRQERLGKGGDTGARIRDLITAATVVAAGGYLGEKTKLSAELGEATKRAEKINKSFERLVKRFPSEVDALIKELKVKREEAAKAAAEGTAEPEVRSRLLDAEKQFQTFISQLSLMADSIGTELKDSTSKIAKAADKAALELHKEEVSKAIDDFARSIIDASIDLETSMRFSTETIGAMKGLPRFEEIPTGKLPHELTATERLMN</sequence>
<dbReference type="InterPro" id="IPR036397">
    <property type="entry name" value="RNaseH_sf"/>
</dbReference>
<dbReference type="SUPFAM" id="SSF53098">
    <property type="entry name" value="Ribonuclease H-like"/>
    <property type="match status" value="1"/>
</dbReference>
<feature type="coiled-coil region" evidence="1">
    <location>
        <begin position="5332"/>
        <end position="5362"/>
    </location>
</feature>
<reference evidence="4" key="1">
    <citation type="journal article" date="2015" name="Nature">
        <title>Complex archaea that bridge the gap between prokaryotes and eukaryotes.</title>
        <authorList>
            <person name="Spang A."/>
            <person name="Saw J.H."/>
            <person name="Jorgensen S.L."/>
            <person name="Zaremba-Niedzwiedzka K."/>
            <person name="Martijn J."/>
            <person name="Lind A.E."/>
            <person name="van Eijk R."/>
            <person name="Schleper C."/>
            <person name="Guy L."/>
            <person name="Ettema T.J."/>
        </authorList>
    </citation>
    <scope>NUCLEOTIDE SEQUENCE</scope>
</reference>
<dbReference type="EMBL" id="LAZR01001189">
    <property type="protein sequence ID" value="KKN49028.1"/>
    <property type="molecule type" value="Genomic_DNA"/>
</dbReference>
<dbReference type="Gene3D" id="3.90.320.10">
    <property type="match status" value="1"/>
</dbReference>
<dbReference type="InterPro" id="IPR012337">
    <property type="entry name" value="RNaseH-like_sf"/>
</dbReference>
<dbReference type="InterPro" id="IPR011604">
    <property type="entry name" value="PDDEXK-like_dom_sf"/>
</dbReference>
<feature type="coiled-coil region" evidence="1">
    <location>
        <begin position="3198"/>
        <end position="3225"/>
    </location>
</feature>
<feature type="non-terminal residue" evidence="4">
    <location>
        <position position="1"/>
    </location>
</feature>
<dbReference type="Pfam" id="PF00929">
    <property type="entry name" value="RNase_T"/>
    <property type="match status" value="1"/>
</dbReference>
<dbReference type="InterPro" id="IPR013520">
    <property type="entry name" value="Ribonucl_H"/>
</dbReference>
<evidence type="ECO:0000256" key="2">
    <source>
        <dbReference type="SAM" id="MobiDB-lite"/>
    </source>
</evidence>
<proteinExistence type="predicted"/>
<dbReference type="InterPro" id="IPR010090">
    <property type="entry name" value="Phage_tape_meas"/>
</dbReference>
<dbReference type="GO" id="GO:0003676">
    <property type="term" value="F:nucleic acid binding"/>
    <property type="evidence" value="ECO:0007669"/>
    <property type="project" value="InterPro"/>
</dbReference>
<gene>
    <name evidence="4" type="ORF">LCGC14_0646950</name>
</gene>
<name>A0A0F9U5U2_9ZZZZ</name>
<dbReference type="SMART" id="SM00479">
    <property type="entry name" value="EXOIII"/>
    <property type="match status" value="1"/>
</dbReference>
<feature type="region of interest" description="Disordered" evidence="2">
    <location>
        <begin position="5393"/>
        <end position="5412"/>
    </location>
</feature>
<protein>
    <recommendedName>
        <fullName evidence="3">Exonuclease domain-containing protein</fullName>
    </recommendedName>
</protein>
<feature type="non-terminal residue" evidence="4">
    <location>
        <position position="5633"/>
    </location>
</feature>
<comment type="caution">
    <text evidence="4">The sequence shown here is derived from an EMBL/GenBank/DDBJ whole genome shotgun (WGS) entry which is preliminary data.</text>
</comment>
<dbReference type="InterPro" id="IPR050163">
    <property type="entry name" value="Apolipoprotein_A1/A4/E"/>
</dbReference>
<dbReference type="PANTHER" id="PTHR18976:SF34">
    <property type="entry name" value="LIPID-BINDING PROTEIN"/>
    <property type="match status" value="1"/>
</dbReference>
<evidence type="ECO:0000313" key="4">
    <source>
        <dbReference type="EMBL" id="KKN49028.1"/>
    </source>
</evidence>
<dbReference type="NCBIfam" id="TIGR01760">
    <property type="entry name" value="tape_meas_TP901"/>
    <property type="match status" value="1"/>
</dbReference>
<dbReference type="Gene3D" id="3.30.420.10">
    <property type="entry name" value="Ribonuclease H-like superfamily/Ribonuclease H"/>
    <property type="match status" value="1"/>
</dbReference>
<feature type="domain" description="Exonuclease" evidence="3">
    <location>
        <begin position="81"/>
        <end position="281"/>
    </location>
</feature>
<keyword evidence="1" id="KW-0175">Coiled coil</keyword>
<feature type="region of interest" description="Disordered" evidence="2">
    <location>
        <begin position="22"/>
        <end position="52"/>
    </location>
</feature>
<dbReference type="Pfam" id="PF10145">
    <property type="entry name" value="PhageMin_Tail"/>
    <property type="match status" value="1"/>
</dbReference>
<evidence type="ECO:0000259" key="3">
    <source>
        <dbReference type="SMART" id="SM00479"/>
    </source>
</evidence>